<organism evidence="2 3">
    <name type="scientific">Lacrimispora algidixylanolytica</name>
    <dbReference type="NCBI Taxonomy" id="94868"/>
    <lineage>
        <taxon>Bacteria</taxon>
        <taxon>Bacillati</taxon>
        <taxon>Bacillota</taxon>
        <taxon>Clostridia</taxon>
        <taxon>Lachnospirales</taxon>
        <taxon>Lachnospiraceae</taxon>
        <taxon>Lacrimispora</taxon>
    </lineage>
</organism>
<dbReference type="RefSeq" id="WP_120197122.1">
    <property type="nucleotide sequence ID" value="NZ_MCIA01000021.1"/>
</dbReference>
<dbReference type="Proteomes" id="UP000284277">
    <property type="component" value="Unassembled WGS sequence"/>
</dbReference>
<keyword evidence="3" id="KW-1185">Reference proteome</keyword>
<protein>
    <recommendedName>
        <fullName evidence="1">AB hydrolase-1 domain-containing protein</fullName>
    </recommendedName>
</protein>
<gene>
    <name evidence="2" type="ORF">BET01_20740</name>
</gene>
<accession>A0A419T1K1</accession>
<dbReference type="InterPro" id="IPR029058">
    <property type="entry name" value="AB_hydrolase_fold"/>
</dbReference>
<sequence length="396" mass="45144">MNNIIENDVNIVTKLVKSIKKIQSFIRESQQNLKLYAINIEDDNICFAEDEINIINNFLVLIGEKFNIVIPKFVWPIPENITGLDMSLSNFVNLSGNDWKRIVENQINVDILTYISVNKTENKEICKPDGLPEFQVFFSGNQENEAIIIIPPCAVPVDVFEPMIKELSKYYYTVIYENPYLFNLWRSLSEPTGNIEDEVAYIGTILQKPNIKHAHLIGICGGAPIAIRAAERFGDLVKSLIVCHGDLNFGSDVARTSFKREFASRLSYALRNTDSAEEVYSMFLDPLLLYGVEDELGPFIMYPYVNYNLFIRYAKINLALMEFDSTVSANSINQPVLIITSSDDRMAHPEGSYRFHQMIPNSELIITESGNHHDVMLENSKIYLNILKFLDELEGV</sequence>
<evidence type="ECO:0000313" key="3">
    <source>
        <dbReference type="Proteomes" id="UP000284277"/>
    </source>
</evidence>
<dbReference type="AlphaFoldDB" id="A0A419T1K1"/>
<dbReference type="Gene3D" id="3.40.50.1820">
    <property type="entry name" value="alpha/beta hydrolase"/>
    <property type="match status" value="1"/>
</dbReference>
<feature type="domain" description="AB hydrolase-1" evidence="1">
    <location>
        <begin position="197"/>
        <end position="376"/>
    </location>
</feature>
<dbReference type="OrthoDB" id="9776303at2"/>
<name>A0A419T1K1_9FIRM</name>
<dbReference type="SUPFAM" id="SSF53474">
    <property type="entry name" value="alpha/beta-Hydrolases"/>
    <property type="match status" value="1"/>
</dbReference>
<dbReference type="EMBL" id="MCIA01000021">
    <property type="protein sequence ID" value="RKD31347.1"/>
    <property type="molecule type" value="Genomic_DNA"/>
</dbReference>
<dbReference type="Pfam" id="PF00561">
    <property type="entry name" value="Abhydrolase_1"/>
    <property type="match status" value="1"/>
</dbReference>
<evidence type="ECO:0000313" key="2">
    <source>
        <dbReference type="EMBL" id="RKD31347.1"/>
    </source>
</evidence>
<comment type="caution">
    <text evidence="2">The sequence shown here is derived from an EMBL/GenBank/DDBJ whole genome shotgun (WGS) entry which is preliminary data.</text>
</comment>
<dbReference type="InterPro" id="IPR000073">
    <property type="entry name" value="AB_hydrolase_1"/>
</dbReference>
<proteinExistence type="predicted"/>
<reference evidence="2 3" key="1">
    <citation type="submission" date="2016-08" db="EMBL/GenBank/DDBJ databases">
        <title>A new outlook on sporulation: Clostridium algidixylanolyticum.</title>
        <authorList>
            <person name="Poppleton D.I."/>
            <person name="Gribaldo S."/>
        </authorList>
    </citation>
    <scope>NUCLEOTIDE SEQUENCE [LARGE SCALE GENOMIC DNA]</scope>
    <source>
        <strain evidence="2 3">SPL73</strain>
    </source>
</reference>
<evidence type="ECO:0000259" key="1">
    <source>
        <dbReference type="Pfam" id="PF00561"/>
    </source>
</evidence>